<evidence type="ECO:0000313" key="2">
    <source>
        <dbReference type="EMBL" id="CAG5103248.1"/>
    </source>
</evidence>
<feature type="region of interest" description="Disordered" evidence="1">
    <location>
        <begin position="444"/>
        <end position="520"/>
    </location>
</feature>
<reference evidence="2 3" key="1">
    <citation type="submission" date="2021-04" db="EMBL/GenBank/DDBJ databases">
        <authorList>
            <person name="Bliznina A."/>
        </authorList>
    </citation>
    <scope>NUCLEOTIDE SEQUENCE [LARGE SCALE GENOMIC DNA]</scope>
</reference>
<dbReference type="SUPFAM" id="SSF48452">
    <property type="entry name" value="TPR-like"/>
    <property type="match status" value="2"/>
</dbReference>
<gene>
    <name evidence="2" type="ORF">OKIOD_LOCUS9448</name>
</gene>
<dbReference type="Proteomes" id="UP001158576">
    <property type="component" value="Chromosome 1"/>
</dbReference>
<proteinExistence type="predicted"/>
<evidence type="ECO:0000313" key="3">
    <source>
        <dbReference type="Proteomes" id="UP001158576"/>
    </source>
</evidence>
<sequence length="520" mass="56809">MAQAEIQKLLELAENREEVGDHDGAKKSYQSALELARSSQNEQLNLICGYNFGTALVNTGEPRKGVEILLKMLSLLPGGDEPKVINEQHLYYNLGIGMAYIGDWKSCFEVMQKIINPNLYAKAAITRGKAAERMREFDKALEELSIARKAAEASRDYATLAQAWFIEGKVNLATDEPKKAQRALQNAALMSDKIEDDQEKTEHKTQLAEAMIEAKLYEDAHVTLKGAKNNPRGHYLAATNFASTGDFQNAISSYESASKGYLLDGNLEMAGLCYLGEGKCLKRMKKFDEALAAFNNALATFEDITISSHGKTNGLMGSNASIGETLVKLNSTDDALTPLKEAAAITHAEQQRLQRQQEKLQRLIKKASRGGKNDDSFSETASYASLPVVVPPSVTNSLQSAGGGVLLQRPFLQRPTKNGLSYKAQLLMSRPKISQKEGIDAALSGRAPSKSAKNVIPSLPNPQPLNRGRRAHGSGREERPGTASRFALRTSQLDESSDEENPKSAKMILKEYDEGLNSVG</sequence>
<dbReference type="PANTHER" id="PTHR47050:SF1">
    <property type="entry name" value="TETRATRICOPEPTIDE REPEAT PROTEIN 24-LIKE"/>
    <property type="match status" value="1"/>
</dbReference>
<dbReference type="InterPro" id="IPR024812">
    <property type="entry name" value="TPR_24"/>
</dbReference>
<dbReference type="EMBL" id="OU015566">
    <property type="protein sequence ID" value="CAG5103248.1"/>
    <property type="molecule type" value="Genomic_DNA"/>
</dbReference>
<protein>
    <submittedName>
        <fullName evidence="2">Oidioi.mRNA.OKI2018_I69.chr1.g683.t1.cds</fullName>
    </submittedName>
</protein>
<accession>A0ABN7SPU8</accession>
<keyword evidence="3" id="KW-1185">Reference proteome</keyword>
<dbReference type="PANTHER" id="PTHR47050">
    <property type="entry name" value="TETRATRICOPEPTIDE REPEAT PROTEIN 24"/>
    <property type="match status" value="1"/>
</dbReference>
<dbReference type="InterPro" id="IPR011990">
    <property type="entry name" value="TPR-like_helical_dom_sf"/>
</dbReference>
<feature type="compositionally biased region" description="Basic and acidic residues" evidence="1">
    <location>
        <begin position="500"/>
        <end position="513"/>
    </location>
</feature>
<evidence type="ECO:0000256" key="1">
    <source>
        <dbReference type="SAM" id="MobiDB-lite"/>
    </source>
</evidence>
<dbReference type="SMART" id="SM00028">
    <property type="entry name" value="TPR"/>
    <property type="match status" value="4"/>
</dbReference>
<organism evidence="2 3">
    <name type="scientific">Oikopleura dioica</name>
    <name type="common">Tunicate</name>
    <dbReference type="NCBI Taxonomy" id="34765"/>
    <lineage>
        <taxon>Eukaryota</taxon>
        <taxon>Metazoa</taxon>
        <taxon>Chordata</taxon>
        <taxon>Tunicata</taxon>
        <taxon>Appendicularia</taxon>
        <taxon>Copelata</taxon>
        <taxon>Oikopleuridae</taxon>
        <taxon>Oikopleura</taxon>
    </lineage>
</organism>
<name>A0ABN7SPU8_OIKDI</name>
<dbReference type="InterPro" id="IPR019734">
    <property type="entry name" value="TPR_rpt"/>
</dbReference>
<dbReference type="Gene3D" id="1.25.40.10">
    <property type="entry name" value="Tetratricopeptide repeat domain"/>
    <property type="match status" value="2"/>
</dbReference>